<gene>
    <name evidence="13" type="ORF">METUNv1_01390</name>
</gene>
<dbReference type="STRING" id="1000565.METUNv1_01390"/>
<evidence type="ECO:0000256" key="7">
    <source>
        <dbReference type="ARBA" id="ARBA00022777"/>
    </source>
</evidence>
<protein>
    <recommendedName>
        <fullName evidence="3">histidine kinase</fullName>
        <ecNumber evidence="3">2.7.13.3</ecNumber>
    </recommendedName>
</protein>
<feature type="transmembrane region" description="Helical" evidence="10">
    <location>
        <begin position="145"/>
        <end position="167"/>
    </location>
</feature>
<dbReference type="AlphaFoldDB" id="F5RB13"/>
<comment type="catalytic activity">
    <reaction evidence="1">
        <text>ATP + protein L-histidine = ADP + protein N-phospho-L-histidine.</text>
        <dbReference type="EC" id="2.7.13.3"/>
    </reaction>
</comment>
<dbReference type="eggNOG" id="COG3851">
    <property type="taxonomic scope" value="Bacteria"/>
</dbReference>
<dbReference type="SMART" id="SM00387">
    <property type="entry name" value="HATPase_c"/>
    <property type="match status" value="1"/>
</dbReference>
<keyword evidence="6" id="KW-0547">Nucleotide-binding</keyword>
<dbReference type="GO" id="GO:0046983">
    <property type="term" value="F:protein dimerization activity"/>
    <property type="evidence" value="ECO:0007669"/>
    <property type="project" value="InterPro"/>
</dbReference>
<dbReference type="PANTHER" id="PTHR24421:SF10">
    <property type="entry name" value="NITRATE_NITRITE SENSOR PROTEIN NARQ"/>
    <property type="match status" value="1"/>
</dbReference>
<organism evidence="13 14">
    <name type="scientific">Methyloversatilis universalis (strain ATCC BAA-1314 / DSM 25237 / JCM 13912 / CCUG 52030 / FAM5)</name>
    <dbReference type="NCBI Taxonomy" id="1000565"/>
    <lineage>
        <taxon>Bacteria</taxon>
        <taxon>Pseudomonadati</taxon>
        <taxon>Pseudomonadota</taxon>
        <taxon>Betaproteobacteria</taxon>
        <taxon>Nitrosomonadales</taxon>
        <taxon>Sterolibacteriaceae</taxon>
        <taxon>Methyloversatilis</taxon>
    </lineage>
</organism>
<dbReference type="InterPro" id="IPR011712">
    <property type="entry name" value="Sig_transdc_His_kin_sub3_dim/P"/>
</dbReference>
<dbReference type="Pfam" id="PF00672">
    <property type="entry name" value="HAMP"/>
    <property type="match status" value="1"/>
</dbReference>
<comment type="subcellular location">
    <subcellularLocation>
        <location evidence="2">Membrane</location>
    </subcellularLocation>
</comment>
<dbReference type="Gene3D" id="3.30.565.10">
    <property type="entry name" value="Histidine kinase-like ATPase, C-terminal domain"/>
    <property type="match status" value="1"/>
</dbReference>
<keyword evidence="9" id="KW-0902">Two-component regulatory system</keyword>
<evidence type="ECO:0000256" key="10">
    <source>
        <dbReference type="SAM" id="Phobius"/>
    </source>
</evidence>
<evidence type="ECO:0000259" key="11">
    <source>
        <dbReference type="PROSITE" id="PS50109"/>
    </source>
</evidence>
<evidence type="ECO:0000256" key="5">
    <source>
        <dbReference type="ARBA" id="ARBA00022679"/>
    </source>
</evidence>
<dbReference type="SUPFAM" id="SSF55874">
    <property type="entry name" value="ATPase domain of HSP90 chaperone/DNA topoisomerase II/histidine kinase"/>
    <property type="match status" value="1"/>
</dbReference>
<evidence type="ECO:0000256" key="4">
    <source>
        <dbReference type="ARBA" id="ARBA00022553"/>
    </source>
</evidence>
<dbReference type="GO" id="GO:0000155">
    <property type="term" value="F:phosphorelay sensor kinase activity"/>
    <property type="evidence" value="ECO:0007669"/>
    <property type="project" value="InterPro"/>
</dbReference>
<dbReference type="Gene3D" id="6.10.340.10">
    <property type="match status" value="1"/>
</dbReference>
<proteinExistence type="predicted"/>
<evidence type="ECO:0000256" key="9">
    <source>
        <dbReference type="ARBA" id="ARBA00023012"/>
    </source>
</evidence>
<dbReference type="PANTHER" id="PTHR24421">
    <property type="entry name" value="NITRATE/NITRITE SENSOR PROTEIN NARX-RELATED"/>
    <property type="match status" value="1"/>
</dbReference>
<dbReference type="CDD" id="cd06225">
    <property type="entry name" value="HAMP"/>
    <property type="match status" value="1"/>
</dbReference>
<dbReference type="InterPro" id="IPR005467">
    <property type="entry name" value="His_kinase_dom"/>
</dbReference>
<evidence type="ECO:0000259" key="12">
    <source>
        <dbReference type="PROSITE" id="PS50885"/>
    </source>
</evidence>
<dbReference type="SMART" id="SM00304">
    <property type="entry name" value="HAMP"/>
    <property type="match status" value="1"/>
</dbReference>
<dbReference type="InterPro" id="IPR050482">
    <property type="entry name" value="Sensor_HK_TwoCompSys"/>
</dbReference>
<dbReference type="InterPro" id="IPR036890">
    <property type="entry name" value="HATPase_C_sf"/>
</dbReference>
<evidence type="ECO:0000256" key="2">
    <source>
        <dbReference type="ARBA" id="ARBA00004370"/>
    </source>
</evidence>
<dbReference type="Proteomes" id="UP000005019">
    <property type="component" value="Unassembled WGS sequence"/>
</dbReference>
<dbReference type="PROSITE" id="PS50885">
    <property type="entry name" value="HAMP"/>
    <property type="match status" value="1"/>
</dbReference>
<accession>F5RB13</accession>
<evidence type="ECO:0000256" key="3">
    <source>
        <dbReference type="ARBA" id="ARBA00012438"/>
    </source>
</evidence>
<evidence type="ECO:0000313" key="14">
    <source>
        <dbReference type="Proteomes" id="UP000005019"/>
    </source>
</evidence>
<feature type="transmembrane region" description="Helical" evidence="10">
    <location>
        <begin position="7"/>
        <end position="25"/>
    </location>
</feature>
<dbReference type="Gene3D" id="1.20.5.1930">
    <property type="match status" value="1"/>
</dbReference>
<dbReference type="SUPFAM" id="SSF158472">
    <property type="entry name" value="HAMP domain-like"/>
    <property type="match status" value="1"/>
</dbReference>
<feature type="domain" description="HAMP" evidence="12">
    <location>
        <begin position="168"/>
        <end position="220"/>
    </location>
</feature>
<dbReference type="GO" id="GO:0016020">
    <property type="term" value="C:membrane"/>
    <property type="evidence" value="ECO:0007669"/>
    <property type="project" value="UniProtKB-SubCell"/>
</dbReference>
<evidence type="ECO:0000256" key="1">
    <source>
        <dbReference type="ARBA" id="ARBA00000085"/>
    </source>
</evidence>
<reference evidence="13 14" key="1">
    <citation type="journal article" date="2011" name="J. Bacteriol.">
        <title>Genome sequence of Methyloversatilis universalis FAM5T, a methylotrophic representative of the order Rhodocyclales.</title>
        <authorList>
            <person name="Kittichotirat W."/>
            <person name="Good N.M."/>
            <person name="Hall R."/>
            <person name="Bringel F."/>
            <person name="Lajus A."/>
            <person name="Medigue C."/>
            <person name="Smalley N.E."/>
            <person name="Beck D."/>
            <person name="Bumgarner R."/>
            <person name="Vuilleumier S."/>
            <person name="Kalyuzhnaya M.G."/>
        </authorList>
    </citation>
    <scope>NUCLEOTIDE SEQUENCE [LARGE SCALE GENOMIC DNA]</scope>
    <source>
        <strain evidence="14">ATCC BAA-1314 / JCM 13912 / FAM5</strain>
    </source>
</reference>
<dbReference type="Pfam" id="PF07730">
    <property type="entry name" value="HisKA_3"/>
    <property type="match status" value="1"/>
</dbReference>
<comment type="caution">
    <text evidence="13">The sequence shown here is derived from an EMBL/GenBank/DDBJ whole genome shotgun (WGS) entry which is preliminary data.</text>
</comment>
<dbReference type="InterPro" id="IPR003660">
    <property type="entry name" value="HAMP_dom"/>
</dbReference>
<dbReference type="CDD" id="cd16917">
    <property type="entry name" value="HATPase_UhpB-NarQ-NarX-like"/>
    <property type="match status" value="1"/>
</dbReference>
<dbReference type="PROSITE" id="PS50109">
    <property type="entry name" value="HIS_KIN"/>
    <property type="match status" value="1"/>
</dbReference>
<evidence type="ECO:0000256" key="8">
    <source>
        <dbReference type="ARBA" id="ARBA00022840"/>
    </source>
</evidence>
<name>F5RB13_METUF</name>
<dbReference type="EMBL" id="AFHG01000041">
    <property type="protein sequence ID" value="EGK72274.1"/>
    <property type="molecule type" value="Genomic_DNA"/>
</dbReference>
<evidence type="ECO:0000313" key="13">
    <source>
        <dbReference type="EMBL" id="EGK72274.1"/>
    </source>
</evidence>
<dbReference type="RefSeq" id="WP_008060156.1">
    <property type="nucleotide sequence ID" value="NZ_AFHG01000041.1"/>
</dbReference>
<dbReference type="GO" id="GO:0005524">
    <property type="term" value="F:ATP binding"/>
    <property type="evidence" value="ECO:0007669"/>
    <property type="project" value="UniProtKB-KW"/>
</dbReference>
<keyword evidence="10" id="KW-0472">Membrane</keyword>
<keyword evidence="10" id="KW-0812">Transmembrane</keyword>
<dbReference type="Pfam" id="PF02518">
    <property type="entry name" value="HATPase_c"/>
    <property type="match status" value="1"/>
</dbReference>
<keyword evidence="5" id="KW-0808">Transferase</keyword>
<keyword evidence="8" id="KW-0067">ATP-binding</keyword>
<sequence length="448" mass="49314">MSLRLKLNLLIALVILTFTSTMLTLELMGTRRAVGEEIEAANRVATQLLSRVALVYANMGSPALVDFLHRLGRVRATEIHLLDGGGNLLYTSPPSPYKAGRDAPDWYSNAILPKRPLQEITLSDGARLVIAADASRAILDGWDDAVQLLIVGSIALLLGNGIVFWLVGREVRPFSTIVRGLEQMRAGDYHTRLPPLPGKEASSMAQAFNRMAQSIEDNMNARQEALEARSNLEENRELTQFIQSRIEEERRDIARELHDEMGQAVTAIKSMGLAIARRDAQTDPRSAEAANLIVDTANHLYDVMHSIIPKLRPLALDNLGLEDALEDLVSEWRRHHPDMEFALTLRDLPESPGDSFKLAAYRIVQEAVTNALKHAHARKIMISLAGTEHGLQVRVEDDGAGLADGWAQKRGHHGVRGMRERAQALGGDLALEPREGGGTCVSARLPMD</sequence>
<dbReference type="EC" id="2.7.13.3" evidence="3"/>
<keyword evidence="4" id="KW-0597">Phosphoprotein</keyword>
<evidence type="ECO:0000256" key="6">
    <source>
        <dbReference type="ARBA" id="ARBA00022741"/>
    </source>
</evidence>
<keyword evidence="14" id="KW-1185">Reference proteome</keyword>
<keyword evidence="7 13" id="KW-0418">Kinase</keyword>
<dbReference type="InterPro" id="IPR003594">
    <property type="entry name" value="HATPase_dom"/>
</dbReference>
<feature type="domain" description="Histidine kinase" evidence="11">
    <location>
        <begin position="252"/>
        <end position="448"/>
    </location>
</feature>
<dbReference type="OrthoDB" id="9813412at2"/>
<keyword evidence="10" id="KW-1133">Transmembrane helix</keyword>